<feature type="binding site" evidence="8">
    <location>
        <begin position="86"/>
        <end position="88"/>
    </location>
    <ligand>
        <name>phosphate</name>
        <dbReference type="ChEBI" id="CHEBI:43474"/>
    </ligand>
</feature>
<dbReference type="GO" id="GO:0004731">
    <property type="term" value="F:purine-nucleoside phosphorylase activity"/>
    <property type="evidence" value="ECO:0007669"/>
    <property type="project" value="UniProtKB-EC"/>
</dbReference>
<dbReference type="SUPFAM" id="SSF53167">
    <property type="entry name" value="Purine and uridine phosphorylases"/>
    <property type="match status" value="1"/>
</dbReference>
<gene>
    <name evidence="10" type="primary">PNP1_1</name>
    <name evidence="10" type="ORF">GGI25_000706</name>
</gene>
<evidence type="ECO:0000256" key="3">
    <source>
        <dbReference type="ARBA" id="ARBA00006751"/>
    </source>
</evidence>
<evidence type="ECO:0000256" key="6">
    <source>
        <dbReference type="ARBA" id="ARBA00058131"/>
    </source>
</evidence>
<organism evidence="10 11">
    <name type="scientific">Coemansia spiralis</name>
    <dbReference type="NCBI Taxonomy" id="417178"/>
    <lineage>
        <taxon>Eukaryota</taxon>
        <taxon>Fungi</taxon>
        <taxon>Fungi incertae sedis</taxon>
        <taxon>Zoopagomycota</taxon>
        <taxon>Kickxellomycotina</taxon>
        <taxon>Kickxellomycetes</taxon>
        <taxon>Kickxellales</taxon>
        <taxon>Kickxellaceae</taxon>
        <taxon>Coemansia</taxon>
    </lineage>
</organism>
<comment type="catalytic activity">
    <reaction evidence="1">
        <text>a purine D-ribonucleoside + phosphate = a purine nucleobase + alpha-D-ribose 1-phosphate</text>
        <dbReference type="Rhea" id="RHEA:19805"/>
        <dbReference type="ChEBI" id="CHEBI:26386"/>
        <dbReference type="ChEBI" id="CHEBI:43474"/>
        <dbReference type="ChEBI" id="CHEBI:57720"/>
        <dbReference type="ChEBI" id="CHEBI:142355"/>
        <dbReference type="EC" id="2.4.2.1"/>
    </reaction>
</comment>
<dbReference type="InterPro" id="IPR000845">
    <property type="entry name" value="Nucleoside_phosphorylase_d"/>
</dbReference>
<feature type="binding site" evidence="8">
    <location>
        <position position="250"/>
    </location>
    <ligand>
        <name>a purine D-ribonucleoside</name>
        <dbReference type="ChEBI" id="CHEBI:142355"/>
    </ligand>
</feature>
<accession>A0A9W8L083</accession>
<dbReference type="PANTHER" id="PTHR11904:SF9">
    <property type="entry name" value="PURINE NUCLEOSIDE PHOSPHORYLASE-RELATED"/>
    <property type="match status" value="1"/>
</dbReference>
<dbReference type="FunFam" id="3.40.50.1580:FF:000004">
    <property type="entry name" value="Purine nucleoside phosphorylase"/>
    <property type="match status" value="1"/>
</dbReference>
<feature type="binding site" evidence="8">
    <location>
        <position position="66"/>
    </location>
    <ligand>
        <name>phosphate</name>
        <dbReference type="ChEBI" id="CHEBI:43474"/>
    </ligand>
</feature>
<dbReference type="InterPro" id="IPR011268">
    <property type="entry name" value="Purine_phosphorylase"/>
</dbReference>
<dbReference type="InterPro" id="IPR035994">
    <property type="entry name" value="Nucleoside_phosphorylase_sf"/>
</dbReference>
<dbReference type="PANTHER" id="PTHR11904">
    <property type="entry name" value="METHYLTHIOADENOSINE/PURINE NUCLEOSIDE PHOSPHORYLASE"/>
    <property type="match status" value="1"/>
</dbReference>
<evidence type="ECO:0000256" key="8">
    <source>
        <dbReference type="PIRSR" id="PIRSR000477-2"/>
    </source>
</evidence>
<dbReference type="GO" id="GO:0009116">
    <property type="term" value="P:nucleoside metabolic process"/>
    <property type="evidence" value="ECO:0007669"/>
    <property type="project" value="InterPro"/>
</dbReference>
<dbReference type="OrthoDB" id="10261782at2759"/>
<dbReference type="Proteomes" id="UP001151518">
    <property type="component" value="Unassembled WGS sequence"/>
</dbReference>
<evidence type="ECO:0000259" key="9">
    <source>
        <dbReference type="Pfam" id="PF01048"/>
    </source>
</evidence>
<feature type="binding site" evidence="8">
    <location>
        <position position="118"/>
    </location>
    <ligand>
        <name>phosphate</name>
        <dbReference type="ChEBI" id="CHEBI:43474"/>
    </ligand>
</feature>
<dbReference type="Gene3D" id="3.40.50.1580">
    <property type="entry name" value="Nucleoside phosphorylase domain"/>
    <property type="match status" value="1"/>
</dbReference>
<evidence type="ECO:0000256" key="1">
    <source>
        <dbReference type="ARBA" id="ARBA00000755"/>
    </source>
</evidence>
<proteinExistence type="inferred from homology"/>
<comment type="caution">
    <text evidence="10">The sequence shown here is derived from an EMBL/GenBank/DDBJ whole genome shotgun (WGS) entry which is preliminary data.</text>
</comment>
<keyword evidence="5 7" id="KW-0808">Transferase</keyword>
<protein>
    <recommendedName>
        <fullName evidence="7">Purine nucleoside phosphorylase</fullName>
        <ecNumber evidence="7">2.4.2.1</ecNumber>
    </recommendedName>
    <alternativeName>
        <fullName evidence="7">Inosine-guanosine phosphorylase</fullName>
    </alternativeName>
</protein>
<dbReference type="GO" id="GO:0005737">
    <property type="term" value="C:cytoplasm"/>
    <property type="evidence" value="ECO:0007669"/>
    <property type="project" value="TreeGrafter"/>
</dbReference>
<evidence type="ECO:0000313" key="10">
    <source>
        <dbReference type="EMBL" id="KAJ2680414.1"/>
    </source>
</evidence>
<evidence type="ECO:0000256" key="7">
    <source>
        <dbReference type="PIRNR" id="PIRNR000477"/>
    </source>
</evidence>
<name>A0A9W8L083_9FUNG</name>
<dbReference type="CDD" id="cd09009">
    <property type="entry name" value="PNP-EcPNPII_like"/>
    <property type="match status" value="1"/>
</dbReference>
<evidence type="ECO:0000256" key="4">
    <source>
        <dbReference type="ARBA" id="ARBA00022676"/>
    </source>
</evidence>
<dbReference type="EC" id="2.4.2.1" evidence="7"/>
<evidence type="ECO:0000256" key="5">
    <source>
        <dbReference type="ARBA" id="ARBA00022679"/>
    </source>
</evidence>
<keyword evidence="4 7" id="KW-0328">Glycosyltransferase</keyword>
<reference evidence="10" key="1">
    <citation type="submission" date="2022-07" db="EMBL/GenBank/DDBJ databases">
        <title>Phylogenomic reconstructions and comparative analyses of Kickxellomycotina fungi.</title>
        <authorList>
            <person name="Reynolds N.K."/>
            <person name="Stajich J.E."/>
            <person name="Barry K."/>
            <person name="Grigoriev I.V."/>
            <person name="Crous P."/>
            <person name="Smith M.E."/>
        </authorList>
    </citation>
    <scope>NUCLEOTIDE SEQUENCE</scope>
    <source>
        <strain evidence="10">NRRL 3115</strain>
    </source>
</reference>
<comment type="pathway">
    <text evidence="2 7">Purine metabolism; purine nucleoside salvage.</text>
</comment>
<feature type="binding site" evidence="8">
    <location>
        <position position="34"/>
    </location>
    <ligand>
        <name>phosphate</name>
        <dbReference type="ChEBI" id="CHEBI:43474"/>
    </ligand>
</feature>
<dbReference type="PIRSF" id="PIRSF000477">
    <property type="entry name" value="PurNPase"/>
    <property type="match status" value="1"/>
</dbReference>
<sequence>MASNISYETYAQSADYITAQLGGFAPEIGIICGSGLGSLAETLEGDTAVIPYDAIPGFVRNTTAGHRGQLVFGTLSGRRVMCMQGRFHCYEGYTTQQVTFPVRVMHLLGIKTLIATNAAGGINPSYEIGDVVLIADHLSLPGIAGSNALIGPNLSEFGLRFPSISDLYTPRLRRVAAKVYLTNTHLRQERKLRVHEGIYAWCYGPCYESRAELRMLKALGADLVGMSTIPEVVVAKHCGMDVLAMTLVTNKCVSSREPDTIQAMAAELAGTPQKAIVEVFPNHEEVLLAAAARTKDMQEYIAKIVKDL</sequence>
<comment type="function">
    <text evidence="6">The purine nucleoside phosphorylases catalyze the phosphorolytic breakdown of the N-glycosidic bond in the beta-(deoxy)ribonucleoside molecules, with the formation of the corresponding free purine bases and pentose-1-phosphate. Cleaves guanosine and inosine.</text>
</comment>
<comment type="similarity">
    <text evidence="3 7">Belongs to the PNP/MTAP phosphorylase family.</text>
</comment>
<dbReference type="EMBL" id="JANBTW010000005">
    <property type="protein sequence ID" value="KAJ2680414.1"/>
    <property type="molecule type" value="Genomic_DNA"/>
</dbReference>
<evidence type="ECO:0000256" key="2">
    <source>
        <dbReference type="ARBA" id="ARBA00005058"/>
    </source>
</evidence>
<feature type="binding site" evidence="8">
    <location>
        <position position="208"/>
    </location>
    <ligand>
        <name>a purine D-ribonucleoside</name>
        <dbReference type="ChEBI" id="CHEBI:142355"/>
    </ligand>
</feature>
<feature type="binding site" evidence="8">
    <location>
        <position position="227"/>
    </location>
    <ligand>
        <name>phosphate</name>
        <dbReference type="ChEBI" id="CHEBI:43474"/>
    </ligand>
</feature>
<feature type="domain" description="Nucleoside phosphorylase" evidence="9">
    <location>
        <begin position="27"/>
        <end position="278"/>
    </location>
</feature>
<dbReference type="Pfam" id="PF01048">
    <property type="entry name" value="PNP_UDP_1"/>
    <property type="match status" value="1"/>
</dbReference>
<dbReference type="AlphaFoldDB" id="A0A9W8L083"/>
<dbReference type="NCBIfam" id="TIGR01697">
    <property type="entry name" value="PNPH-PUNA-XAPA"/>
    <property type="match status" value="1"/>
</dbReference>
<dbReference type="NCBIfam" id="NF006054">
    <property type="entry name" value="PRK08202.1"/>
    <property type="match status" value="1"/>
</dbReference>
<evidence type="ECO:0000313" key="11">
    <source>
        <dbReference type="Proteomes" id="UP001151518"/>
    </source>
</evidence>